<dbReference type="Proteomes" id="UP001221898">
    <property type="component" value="Unassembled WGS sequence"/>
</dbReference>
<feature type="transmembrane region" description="Helical" evidence="1">
    <location>
        <begin position="67"/>
        <end position="86"/>
    </location>
</feature>
<dbReference type="AlphaFoldDB" id="A0AAD7SN43"/>
<evidence type="ECO:0000313" key="3">
    <source>
        <dbReference type="Proteomes" id="UP001221898"/>
    </source>
</evidence>
<keyword evidence="3" id="KW-1185">Reference proteome</keyword>
<reference evidence="2" key="1">
    <citation type="journal article" date="2023" name="Science">
        <title>Genome structures resolve the early diversification of teleost fishes.</title>
        <authorList>
            <person name="Parey E."/>
            <person name="Louis A."/>
            <person name="Montfort J."/>
            <person name="Bouchez O."/>
            <person name="Roques C."/>
            <person name="Iampietro C."/>
            <person name="Lluch J."/>
            <person name="Castinel A."/>
            <person name="Donnadieu C."/>
            <person name="Desvignes T."/>
            <person name="Floi Bucao C."/>
            <person name="Jouanno E."/>
            <person name="Wen M."/>
            <person name="Mejri S."/>
            <person name="Dirks R."/>
            <person name="Jansen H."/>
            <person name="Henkel C."/>
            <person name="Chen W.J."/>
            <person name="Zahm M."/>
            <person name="Cabau C."/>
            <person name="Klopp C."/>
            <person name="Thompson A.W."/>
            <person name="Robinson-Rechavi M."/>
            <person name="Braasch I."/>
            <person name="Lecointre G."/>
            <person name="Bobe J."/>
            <person name="Postlethwait J.H."/>
            <person name="Berthelot C."/>
            <person name="Roest Crollius H."/>
            <person name="Guiguen Y."/>
        </authorList>
    </citation>
    <scope>NUCLEOTIDE SEQUENCE</scope>
    <source>
        <strain evidence="2">NC1722</strain>
    </source>
</reference>
<evidence type="ECO:0000313" key="2">
    <source>
        <dbReference type="EMBL" id="KAJ8405490.1"/>
    </source>
</evidence>
<keyword evidence="1" id="KW-0472">Membrane</keyword>
<proteinExistence type="predicted"/>
<name>A0AAD7SN43_9TELE</name>
<accession>A0AAD7SN43</accession>
<evidence type="ECO:0000256" key="1">
    <source>
        <dbReference type="SAM" id="Phobius"/>
    </source>
</evidence>
<dbReference type="EMBL" id="JAINUG010000048">
    <property type="protein sequence ID" value="KAJ8405490.1"/>
    <property type="molecule type" value="Genomic_DNA"/>
</dbReference>
<organism evidence="2 3">
    <name type="scientific">Aldrovandia affinis</name>
    <dbReference type="NCBI Taxonomy" id="143900"/>
    <lineage>
        <taxon>Eukaryota</taxon>
        <taxon>Metazoa</taxon>
        <taxon>Chordata</taxon>
        <taxon>Craniata</taxon>
        <taxon>Vertebrata</taxon>
        <taxon>Euteleostomi</taxon>
        <taxon>Actinopterygii</taxon>
        <taxon>Neopterygii</taxon>
        <taxon>Teleostei</taxon>
        <taxon>Notacanthiformes</taxon>
        <taxon>Halosauridae</taxon>
        <taxon>Aldrovandia</taxon>
    </lineage>
</organism>
<keyword evidence="1" id="KW-0812">Transmembrane</keyword>
<comment type="caution">
    <text evidence="2">The sequence shown here is derived from an EMBL/GenBank/DDBJ whole genome shotgun (WGS) entry which is preliminary data.</text>
</comment>
<gene>
    <name evidence="2" type="ORF">AAFF_G00319630</name>
</gene>
<keyword evidence="1" id="KW-1133">Transmembrane helix</keyword>
<protein>
    <submittedName>
        <fullName evidence="2">Uncharacterized protein</fullName>
    </submittedName>
</protein>
<sequence>MGGGLEDTIQYVFYEWTARSLGGRTVPAECTLQTRQQHVSTAREHEGEKEGGLDREGEKVRLRFCSIWHSCFLSGGLCCLFIPLGVAQLPL</sequence>